<sequence>MADRNEWEEKAANLLKAQLKLKGITYSQLVERLEAIGVWEKEANIRNKLSRGKFTAAFMLQCLEAANVDTLRLQG</sequence>
<dbReference type="InterPro" id="IPR045526">
    <property type="entry name" value="DUF6471"/>
</dbReference>
<evidence type="ECO:0000313" key="2">
    <source>
        <dbReference type="EMBL" id="KCZ60831.1"/>
    </source>
</evidence>
<comment type="caution">
    <text evidence="2">The sequence shown here is derived from an EMBL/GenBank/DDBJ whole genome shotgun (WGS) entry which is preliminary data.</text>
</comment>
<keyword evidence="3" id="KW-1185">Reference proteome</keyword>
<organism evidence="2 3">
    <name type="scientific">Hyphomonas chukchiensis</name>
    <dbReference type="NCBI Taxonomy" id="1280947"/>
    <lineage>
        <taxon>Bacteria</taxon>
        <taxon>Pseudomonadati</taxon>
        <taxon>Pseudomonadota</taxon>
        <taxon>Alphaproteobacteria</taxon>
        <taxon>Hyphomonadales</taxon>
        <taxon>Hyphomonadaceae</taxon>
        <taxon>Hyphomonas</taxon>
    </lineage>
</organism>
<dbReference type="eggNOG" id="ENOG50332T6">
    <property type="taxonomic scope" value="Bacteria"/>
</dbReference>
<proteinExistence type="predicted"/>
<dbReference type="OrthoDB" id="9808716at2"/>
<dbReference type="STRING" id="1280947.HY30_00430"/>
<evidence type="ECO:0000259" key="1">
    <source>
        <dbReference type="Pfam" id="PF20075"/>
    </source>
</evidence>
<accession>A0A062URG5</accession>
<dbReference type="Proteomes" id="UP000027190">
    <property type="component" value="Unassembled WGS sequence"/>
</dbReference>
<evidence type="ECO:0000313" key="3">
    <source>
        <dbReference type="Proteomes" id="UP000027190"/>
    </source>
</evidence>
<protein>
    <recommendedName>
        <fullName evidence="1">DUF6471 domain-containing protein</fullName>
    </recommendedName>
</protein>
<name>A0A062URG5_9PROT</name>
<gene>
    <name evidence="2" type="ORF">HY30_00430</name>
</gene>
<dbReference type="EMBL" id="AWFG01000001">
    <property type="protein sequence ID" value="KCZ60831.1"/>
    <property type="molecule type" value="Genomic_DNA"/>
</dbReference>
<dbReference type="RefSeq" id="WP_034735833.1">
    <property type="nucleotide sequence ID" value="NZ_AWFG01000001.1"/>
</dbReference>
<reference evidence="2 3" key="1">
    <citation type="journal article" date="2014" name="Antonie Van Leeuwenhoek">
        <title>Hyphomonas beringensis sp. nov. and Hyphomonas chukchiensis sp. nov., isolated from surface seawater of the Bering Sea and Chukchi Sea.</title>
        <authorList>
            <person name="Li C."/>
            <person name="Lai Q."/>
            <person name="Li G."/>
            <person name="Dong C."/>
            <person name="Wang J."/>
            <person name="Liao Y."/>
            <person name="Shao Z."/>
        </authorList>
    </citation>
    <scope>NUCLEOTIDE SEQUENCE [LARGE SCALE GENOMIC DNA]</scope>
    <source>
        <strain evidence="2 3">BH-BN04-4</strain>
    </source>
</reference>
<feature type="domain" description="DUF6471" evidence="1">
    <location>
        <begin position="7"/>
        <end position="71"/>
    </location>
</feature>
<dbReference type="Pfam" id="PF20075">
    <property type="entry name" value="DUF6471"/>
    <property type="match status" value="1"/>
</dbReference>
<dbReference type="AlphaFoldDB" id="A0A062URG5"/>